<feature type="domain" description="VanZ-like" evidence="2">
    <location>
        <begin position="11"/>
        <end position="153"/>
    </location>
</feature>
<feature type="transmembrane region" description="Helical" evidence="1">
    <location>
        <begin position="136"/>
        <end position="155"/>
    </location>
</feature>
<comment type="caution">
    <text evidence="3">The sequence shown here is derived from an EMBL/GenBank/DDBJ whole genome shotgun (WGS) entry which is preliminary data.</text>
</comment>
<keyword evidence="1" id="KW-0812">Transmembrane</keyword>
<dbReference type="EMBL" id="JBHTOC010000014">
    <property type="protein sequence ID" value="MFD1430546.1"/>
    <property type="molecule type" value="Genomic_DNA"/>
</dbReference>
<evidence type="ECO:0000259" key="2">
    <source>
        <dbReference type="Pfam" id="PF04892"/>
    </source>
</evidence>
<keyword evidence="4" id="KW-1185">Reference proteome</keyword>
<dbReference type="PIRSF" id="PIRSF019083">
    <property type="entry name" value="UCP019083_VanZ"/>
    <property type="match status" value="1"/>
</dbReference>
<dbReference type="Proteomes" id="UP001597196">
    <property type="component" value="Unassembled WGS sequence"/>
</dbReference>
<sequence>MKRNVWLIVGGALLVALFISSAMTYRQQSLIPLFEKMLASQPFRSQLAGVDFDYAGTTISIAHLGYFNFIEFFIRKAAHVLTFLILAGVMMIALRKNIQPRGLRAVMVGLSACGVAALDEAHQMVTGGRSPLFQDVLLDTCAACVGILIVLLMAWRRPKRWG</sequence>
<keyword evidence="1" id="KW-0472">Membrane</keyword>
<organism evidence="3 4">
    <name type="scientific">Lacticaseibacillus mingshuiensis</name>
    <dbReference type="NCBI Taxonomy" id="2799574"/>
    <lineage>
        <taxon>Bacteria</taxon>
        <taxon>Bacillati</taxon>
        <taxon>Bacillota</taxon>
        <taxon>Bacilli</taxon>
        <taxon>Lactobacillales</taxon>
        <taxon>Lactobacillaceae</taxon>
        <taxon>Lacticaseibacillus</taxon>
    </lineage>
</organism>
<dbReference type="RefSeq" id="WP_225877946.1">
    <property type="nucleotide sequence ID" value="NZ_BOLQ01000021.1"/>
</dbReference>
<feature type="transmembrane region" description="Helical" evidence="1">
    <location>
        <begin position="77"/>
        <end position="94"/>
    </location>
</feature>
<feature type="transmembrane region" description="Helical" evidence="1">
    <location>
        <begin position="106"/>
        <end position="124"/>
    </location>
</feature>
<reference evidence="4" key="1">
    <citation type="journal article" date="2019" name="Int. J. Syst. Evol. Microbiol.">
        <title>The Global Catalogue of Microorganisms (GCM) 10K type strain sequencing project: providing services to taxonomists for standard genome sequencing and annotation.</title>
        <authorList>
            <consortium name="The Broad Institute Genomics Platform"/>
            <consortium name="The Broad Institute Genome Sequencing Center for Infectious Disease"/>
            <person name="Wu L."/>
            <person name="Ma J."/>
        </authorList>
    </citation>
    <scope>NUCLEOTIDE SEQUENCE [LARGE SCALE GENOMIC DNA]</scope>
    <source>
        <strain evidence="4">CCM 8980</strain>
    </source>
</reference>
<accession>A0ABW4CLU3</accession>
<dbReference type="NCBIfam" id="NF037970">
    <property type="entry name" value="vanZ_1"/>
    <property type="match status" value="1"/>
</dbReference>
<name>A0ABW4CLU3_9LACO</name>
<evidence type="ECO:0000313" key="4">
    <source>
        <dbReference type="Proteomes" id="UP001597196"/>
    </source>
</evidence>
<evidence type="ECO:0000256" key="1">
    <source>
        <dbReference type="SAM" id="Phobius"/>
    </source>
</evidence>
<protein>
    <submittedName>
        <fullName evidence="3">VanZ family protein</fullName>
    </submittedName>
</protein>
<keyword evidence="1" id="KW-1133">Transmembrane helix</keyword>
<dbReference type="InterPro" id="IPR016747">
    <property type="entry name" value="Phosphotransbutyrylase"/>
</dbReference>
<proteinExistence type="predicted"/>
<dbReference type="InterPro" id="IPR006976">
    <property type="entry name" value="VanZ-like"/>
</dbReference>
<gene>
    <name evidence="3" type="ORF">ACFQ4P_09830</name>
</gene>
<evidence type="ECO:0000313" key="3">
    <source>
        <dbReference type="EMBL" id="MFD1430546.1"/>
    </source>
</evidence>
<dbReference type="Pfam" id="PF04892">
    <property type="entry name" value="VanZ"/>
    <property type="match status" value="1"/>
</dbReference>